<feature type="transmembrane region" description="Helical" evidence="2">
    <location>
        <begin position="196"/>
        <end position="214"/>
    </location>
</feature>
<dbReference type="EMBL" id="DWUX01000188">
    <property type="protein sequence ID" value="HJD40428.1"/>
    <property type="molecule type" value="Genomic_DNA"/>
</dbReference>
<name>A0A9D2U6C9_9FIRM</name>
<accession>A0A9D2U6C9</accession>
<evidence type="ECO:0000313" key="3">
    <source>
        <dbReference type="EMBL" id="HJD40428.1"/>
    </source>
</evidence>
<keyword evidence="2" id="KW-1133">Transmembrane helix</keyword>
<proteinExistence type="predicted"/>
<keyword evidence="2" id="KW-0472">Membrane</keyword>
<keyword evidence="2" id="KW-0812">Transmembrane</keyword>
<dbReference type="AlphaFoldDB" id="A0A9D2U6C9"/>
<comment type="caution">
    <text evidence="3">The sequence shown here is derived from an EMBL/GenBank/DDBJ whole genome shotgun (WGS) entry which is preliminary data.</text>
</comment>
<sequence length="222" mass="25529">MDLPVITQWIEGKGYDSTGKMLADTWAYDSVNVSGKYVLFGTEGEVLQKAEDWQERNETEENYSVTDQNTGIIAIRCSTFPDFTGIVEGVLEEKGGTQYPFELDYENGYSSNISVSTGNYRLILTAYDDKFYYQISFEEERIEIQESDFKIINLQVTQETKGERKEQDTANHEEELSLSGFDGERKELSEEELKKMGTFFLLTIAICLIGYGIYRKRKKTYT</sequence>
<gene>
    <name evidence="3" type="ORF">H9913_10415</name>
</gene>
<evidence type="ECO:0000256" key="1">
    <source>
        <dbReference type="SAM" id="MobiDB-lite"/>
    </source>
</evidence>
<dbReference type="Proteomes" id="UP000823850">
    <property type="component" value="Unassembled WGS sequence"/>
</dbReference>
<reference evidence="3" key="1">
    <citation type="journal article" date="2021" name="PeerJ">
        <title>Extensive microbial diversity within the chicken gut microbiome revealed by metagenomics and culture.</title>
        <authorList>
            <person name="Gilroy R."/>
            <person name="Ravi A."/>
            <person name="Getino M."/>
            <person name="Pursley I."/>
            <person name="Horton D.L."/>
            <person name="Alikhan N.F."/>
            <person name="Baker D."/>
            <person name="Gharbi K."/>
            <person name="Hall N."/>
            <person name="Watson M."/>
            <person name="Adriaenssens E.M."/>
            <person name="Foster-Nyarko E."/>
            <person name="Jarju S."/>
            <person name="Secka A."/>
            <person name="Antonio M."/>
            <person name="Oren A."/>
            <person name="Chaudhuri R.R."/>
            <person name="La Ragione R."/>
            <person name="Hildebrand F."/>
            <person name="Pallen M.J."/>
        </authorList>
    </citation>
    <scope>NUCLEOTIDE SEQUENCE</scope>
    <source>
        <strain evidence="3">ChiW19-6364</strain>
    </source>
</reference>
<reference evidence="3" key="2">
    <citation type="submission" date="2021-04" db="EMBL/GenBank/DDBJ databases">
        <authorList>
            <person name="Gilroy R."/>
        </authorList>
    </citation>
    <scope>NUCLEOTIDE SEQUENCE</scope>
    <source>
        <strain evidence="3">ChiW19-6364</strain>
    </source>
</reference>
<evidence type="ECO:0000256" key="2">
    <source>
        <dbReference type="SAM" id="Phobius"/>
    </source>
</evidence>
<feature type="compositionally biased region" description="Basic and acidic residues" evidence="1">
    <location>
        <begin position="160"/>
        <end position="175"/>
    </location>
</feature>
<organism evidence="3 4">
    <name type="scientific">Candidatus Blautia stercoripullorum</name>
    <dbReference type="NCBI Taxonomy" id="2838502"/>
    <lineage>
        <taxon>Bacteria</taxon>
        <taxon>Bacillati</taxon>
        <taxon>Bacillota</taxon>
        <taxon>Clostridia</taxon>
        <taxon>Lachnospirales</taxon>
        <taxon>Lachnospiraceae</taxon>
        <taxon>Blautia</taxon>
    </lineage>
</organism>
<protein>
    <submittedName>
        <fullName evidence="3">Uncharacterized protein</fullName>
    </submittedName>
</protein>
<evidence type="ECO:0000313" key="4">
    <source>
        <dbReference type="Proteomes" id="UP000823850"/>
    </source>
</evidence>
<feature type="region of interest" description="Disordered" evidence="1">
    <location>
        <begin position="160"/>
        <end position="183"/>
    </location>
</feature>